<evidence type="ECO:0000313" key="2">
    <source>
        <dbReference type="Proteomes" id="UP000789739"/>
    </source>
</evidence>
<proteinExistence type="predicted"/>
<protein>
    <submittedName>
        <fullName evidence="1">1627_t:CDS:1</fullName>
    </submittedName>
</protein>
<accession>A0A9N9AVD0</accession>
<dbReference type="EMBL" id="CAJVPI010000514">
    <property type="protein sequence ID" value="CAG8544696.1"/>
    <property type="molecule type" value="Genomic_DNA"/>
</dbReference>
<sequence>MSILMRSNISGNSKLNSRSIFKKQVAVSVSGTKPLMEMYEHLK</sequence>
<dbReference type="Proteomes" id="UP000789739">
    <property type="component" value="Unassembled WGS sequence"/>
</dbReference>
<organism evidence="1 2">
    <name type="scientific">Paraglomus brasilianum</name>
    <dbReference type="NCBI Taxonomy" id="144538"/>
    <lineage>
        <taxon>Eukaryota</taxon>
        <taxon>Fungi</taxon>
        <taxon>Fungi incertae sedis</taxon>
        <taxon>Mucoromycota</taxon>
        <taxon>Glomeromycotina</taxon>
        <taxon>Glomeromycetes</taxon>
        <taxon>Paraglomerales</taxon>
        <taxon>Paraglomeraceae</taxon>
        <taxon>Paraglomus</taxon>
    </lineage>
</organism>
<reference evidence="1" key="1">
    <citation type="submission" date="2021-06" db="EMBL/GenBank/DDBJ databases">
        <authorList>
            <person name="Kallberg Y."/>
            <person name="Tangrot J."/>
            <person name="Rosling A."/>
        </authorList>
    </citation>
    <scope>NUCLEOTIDE SEQUENCE</scope>
    <source>
        <strain evidence="1">BR232B</strain>
    </source>
</reference>
<gene>
    <name evidence="1" type="ORF">PBRASI_LOCUS4769</name>
</gene>
<keyword evidence="2" id="KW-1185">Reference proteome</keyword>
<name>A0A9N9AVD0_9GLOM</name>
<comment type="caution">
    <text evidence="1">The sequence shown here is derived from an EMBL/GenBank/DDBJ whole genome shotgun (WGS) entry which is preliminary data.</text>
</comment>
<evidence type="ECO:0000313" key="1">
    <source>
        <dbReference type="EMBL" id="CAG8544696.1"/>
    </source>
</evidence>
<dbReference type="AlphaFoldDB" id="A0A9N9AVD0"/>